<organism evidence="3 4">
    <name type="scientific">Caballeronia grimmiae</name>
    <dbReference type="NCBI Taxonomy" id="1071679"/>
    <lineage>
        <taxon>Bacteria</taxon>
        <taxon>Pseudomonadati</taxon>
        <taxon>Pseudomonadota</taxon>
        <taxon>Betaproteobacteria</taxon>
        <taxon>Burkholderiales</taxon>
        <taxon>Burkholderiaceae</taxon>
        <taxon>Caballeronia</taxon>
    </lineage>
</organism>
<evidence type="ECO:0000256" key="1">
    <source>
        <dbReference type="SAM" id="Phobius"/>
    </source>
</evidence>
<accession>A0A069PH92</accession>
<keyword evidence="1" id="KW-0812">Transmembrane</keyword>
<evidence type="ECO:0000313" key="2">
    <source>
        <dbReference type="EMBL" id="GGD78392.1"/>
    </source>
</evidence>
<feature type="transmembrane region" description="Helical" evidence="1">
    <location>
        <begin position="12"/>
        <end position="29"/>
    </location>
</feature>
<evidence type="ECO:0000313" key="5">
    <source>
        <dbReference type="Proteomes" id="UP000597138"/>
    </source>
</evidence>
<protein>
    <recommendedName>
        <fullName evidence="6">DUF3592 domain-containing protein</fullName>
    </recommendedName>
</protein>
<dbReference type="STRING" id="1071679.BG57_09860"/>
<dbReference type="Proteomes" id="UP000597138">
    <property type="component" value="Unassembled WGS sequence"/>
</dbReference>
<reference evidence="5" key="3">
    <citation type="journal article" date="2019" name="Int. J. Syst. Evol. Microbiol.">
        <title>The Global Catalogue of Microorganisms (GCM) 10K type strain sequencing project: providing services to taxonomists for standard genome sequencing and annotation.</title>
        <authorList>
            <consortium name="The Broad Institute Genomics Platform"/>
            <consortium name="The Broad Institute Genome Sequencing Center for Infectious Disease"/>
            <person name="Wu L."/>
            <person name="Ma J."/>
        </authorList>
    </citation>
    <scope>NUCLEOTIDE SEQUENCE [LARGE SCALE GENOMIC DNA]</scope>
    <source>
        <strain evidence="5">CGMCC 1.11013</strain>
    </source>
</reference>
<keyword evidence="5" id="KW-1185">Reference proteome</keyword>
<dbReference type="Proteomes" id="UP000027439">
    <property type="component" value="Unassembled WGS sequence"/>
</dbReference>
<keyword evidence="1" id="KW-1133">Transmembrane helix</keyword>
<reference evidence="2" key="4">
    <citation type="submission" date="2024-05" db="EMBL/GenBank/DDBJ databases">
        <authorList>
            <person name="Sun Q."/>
            <person name="Zhou Y."/>
        </authorList>
    </citation>
    <scope>NUCLEOTIDE SEQUENCE</scope>
    <source>
        <strain evidence="2">CGMCC 1.11013</strain>
    </source>
</reference>
<comment type="caution">
    <text evidence="3">The sequence shown here is derived from an EMBL/GenBank/DDBJ whole genome shotgun (WGS) entry which is preliminary data.</text>
</comment>
<dbReference type="AlphaFoldDB" id="A0A069PH92"/>
<dbReference type="eggNOG" id="ENOG5033HK0">
    <property type="taxonomic scope" value="Bacteria"/>
</dbReference>
<reference evidence="3 4" key="2">
    <citation type="submission" date="2014-03" db="EMBL/GenBank/DDBJ databases">
        <title>Draft Genome Sequences of Four Burkholderia Strains.</title>
        <authorList>
            <person name="Liu X.Y."/>
            <person name="Li C.X."/>
            <person name="Xu J.H."/>
        </authorList>
    </citation>
    <scope>NUCLEOTIDE SEQUENCE [LARGE SCALE GENOMIC DNA]</scope>
    <source>
        <strain evidence="3 4">R27</strain>
    </source>
</reference>
<dbReference type="EMBL" id="BMEG01000005">
    <property type="protein sequence ID" value="GGD78392.1"/>
    <property type="molecule type" value="Genomic_DNA"/>
</dbReference>
<reference evidence="2" key="1">
    <citation type="journal article" date="2014" name="Int. J. Syst. Evol. Microbiol.">
        <title>Complete genome of a new Firmicutes species belonging to the dominant human colonic microbiota ('Ruminococcus bicirculans') reveals two chromosomes and a selective capacity to utilize plant glucans.</title>
        <authorList>
            <consortium name="NISC Comparative Sequencing Program"/>
            <person name="Wegmann U."/>
            <person name="Louis P."/>
            <person name="Goesmann A."/>
            <person name="Henrissat B."/>
            <person name="Duncan S.H."/>
            <person name="Flint H.J."/>
        </authorList>
    </citation>
    <scope>NUCLEOTIDE SEQUENCE</scope>
    <source>
        <strain evidence="2">CGMCC 1.11013</strain>
    </source>
</reference>
<dbReference type="EMBL" id="JFHE01000002">
    <property type="protein sequence ID" value="KDR36701.1"/>
    <property type="molecule type" value="Genomic_DNA"/>
</dbReference>
<evidence type="ECO:0008006" key="6">
    <source>
        <dbReference type="Google" id="ProtNLM"/>
    </source>
</evidence>
<name>A0A069PH92_9BURK</name>
<sequence>MKSEAKRIEWVSVFLGACVIAIAAQFTWFDIDFYLHSTVALGEVTKLNHGGYHPQIVFTTDTGERISFPGSSTYPVEVGDRLEVRYLRSTPHRGPKVNQKLNLFDFMPILIGVGLVISGLRGKLVFFGRSSNDVPKE</sequence>
<evidence type="ECO:0000313" key="3">
    <source>
        <dbReference type="EMBL" id="KDR36701.1"/>
    </source>
</evidence>
<feature type="transmembrane region" description="Helical" evidence="1">
    <location>
        <begin position="101"/>
        <end position="120"/>
    </location>
</feature>
<proteinExistence type="predicted"/>
<evidence type="ECO:0000313" key="4">
    <source>
        <dbReference type="Proteomes" id="UP000027439"/>
    </source>
</evidence>
<gene>
    <name evidence="3" type="ORF">BG57_09860</name>
    <name evidence="2" type="ORF">GCM10010985_36090</name>
</gene>
<keyword evidence="1" id="KW-0472">Membrane</keyword>